<dbReference type="PROSITE" id="PS50005">
    <property type="entry name" value="TPR"/>
    <property type="match status" value="1"/>
</dbReference>
<proteinExistence type="predicted"/>
<dbReference type="AlphaFoldDB" id="A0A2P1PMQ4"/>
<keyword evidence="5" id="KW-1185">Reference proteome</keyword>
<dbReference type="KEGG" id="xba:C7S18_02375"/>
<dbReference type="PANTHER" id="PTHR12788">
    <property type="entry name" value="PROTEIN-TYROSINE SULFOTRANSFERASE 2"/>
    <property type="match status" value="1"/>
</dbReference>
<dbReference type="InterPro" id="IPR011990">
    <property type="entry name" value="TPR-like_helical_dom_sf"/>
</dbReference>
<name>A0A2P1PMQ4_9GAMM</name>
<dbReference type="InterPro" id="IPR019734">
    <property type="entry name" value="TPR_rpt"/>
</dbReference>
<dbReference type="EMBL" id="CP027860">
    <property type="protein sequence ID" value="AVP96109.1"/>
    <property type="molecule type" value="Genomic_DNA"/>
</dbReference>
<dbReference type="SUPFAM" id="SSF48452">
    <property type="entry name" value="TPR-like"/>
    <property type="match status" value="1"/>
</dbReference>
<dbReference type="Pfam" id="PF13432">
    <property type="entry name" value="TPR_16"/>
    <property type="match status" value="2"/>
</dbReference>
<protein>
    <submittedName>
        <fullName evidence="4">Uncharacterized protein</fullName>
    </submittedName>
</protein>
<evidence type="ECO:0000256" key="2">
    <source>
        <dbReference type="PROSITE-ProRule" id="PRU00339"/>
    </source>
</evidence>
<organism evidence="4 5">
    <name type="scientific">Ahniella affigens</name>
    <dbReference type="NCBI Taxonomy" id="2021234"/>
    <lineage>
        <taxon>Bacteria</taxon>
        <taxon>Pseudomonadati</taxon>
        <taxon>Pseudomonadota</taxon>
        <taxon>Gammaproteobacteria</taxon>
        <taxon>Lysobacterales</taxon>
        <taxon>Rhodanobacteraceae</taxon>
        <taxon>Ahniella</taxon>
    </lineage>
</organism>
<dbReference type="InterPro" id="IPR027417">
    <property type="entry name" value="P-loop_NTPase"/>
</dbReference>
<feature type="region of interest" description="Disordered" evidence="3">
    <location>
        <begin position="668"/>
        <end position="694"/>
    </location>
</feature>
<evidence type="ECO:0000313" key="5">
    <source>
        <dbReference type="Proteomes" id="UP000241074"/>
    </source>
</evidence>
<dbReference type="OrthoDB" id="9766687at2"/>
<dbReference type="SMART" id="SM00028">
    <property type="entry name" value="TPR"/>
    <property type="match status" value="5"/>
</dbReference>
<dbReference type="InterPro" id="IPR026634">
    <property type="entry name" value="TPST-like"/>
</dbReference>
<dbReference type="GO" id="GO:0008476">
    <property type="term" value="F:protein-tyrosine sulfotransferase activity"/>
    <property type="evidence" value="ECO:0007669"/>
    <property type="project" value="InterPro"/>
</dbReference>
<evidence type="ECO:0000256" key="1">
    <source>
        <dbReference type="ARBA" id="ARBA00022679"/>
    </source>
</evidence>
<dbReference type="RefSeq" id="WP_106890038.1">
    <property type="nucleotide sequence ID" value="NZ_CP027860.1"/>
</dbReference>
<gene>
    <name evidence="4" type="ORF">C7S18_02375</name>
</gene>
<dbReference type="Gene3D" id="1.25.40.10">
    <property type="entry name" value="Tetratricopeptide repeat domain"/>
    <property type="match status" value="3"/>
</dbReference>
<sequence>MSADTGTGSLQQALQQAQSLLQRTPELALAQTDEILKVIPEQADARLLKAACLRRLNRLDAARAVMDPLRQQFPRSAAVWLEWGLLAGRLGKGDAAGRSLARAADLDPGLPGVWLALADHLSAVDDTDGAQRALARHLRHSARDPELLQAADALVANRIPEAEQRLRQRLYRSPTDVSAIRMMAEVAGRLGRNDDAIHLLRRSLELAPDFHTARQQLATVLHRHNHPEAALAEIELLLNIDPEHAAIRNLKAAVLCRTGDYDTALALYADLLKQFPNQARLALSYGHALKTAGRQADSIAAYRQAIAAEPGFGEAYWSLANLKTFRFSAADVATIEAQLARADLATDQRSQFEFALGKAFEDQGEYEVSFRHYDVGNRLRRDIVPYRAADATARVRRSQAVFTRSCFAERQGFGNPAPDPIFVVGLPRSGSTLIEQILSSHSQVEGTMELPEIISITRTLRERAEAKGLSSYHQLLTELPNEELVALGQFYLDRTRIQRKQGRPLFIDKMPNNFFHIGLIHLMLPNAKIIDARRHPLACCFSGFKQYFARGQNFSYGLSDLGAYYRDYVALMAHFDAVLPGRVHRVIYEDMVADTEAQVRALLAYCGLPFEDACLRFYENNRPVRTASSEQVRKPIYKEGVDQWRHFEPWLDPLKLALGPVLEHYPQVPSFETGEGDQDNESTSYPGETGYEET</sequence>
<accession>A0A2P1PMQ4</accession>
<evidence type="ECO:0000256" key="3">
    <source>
        <dbReference type="SAM" id="MobiDB-lite"/>
    </source>
</evidence>
<keyword evidence="1" id="KW-0808">Transferase</keyword>
<dbReference type="Pfam" id="PF13469">
    <property type="entry name" value="Sulfotransfer_3"/>
    <property type="match status" value="1"/>
</dbReference>
<reference evidence="4 5" key="1">
    <citation type="submission" date="2018-03" db="EMBL/GenBank/DDBJ databases">
        <title>Ahniella affigens gen. nov., sp. nov., a gammaproteobacterium isolated from sandy soil near a stream.</title>
        <authorList>
            <person name="Ko Y."/>
            <person name="Kim J.-H."/>
        </authorList>
    </citation>
    <scope>NUCLEOTIDE SEQUENCE [LARGE SCALE GENOMIC DNA]</scope>
    <source>
        <strain evidence="4 5">D13</strain>
    </source>
</reference>
<dbReference type="Pfam" id="PF14559">
    <property type="entry name" value="TPR_19"/>
    <property type="match status" value="1"/>
</dbReference>
<feature type="repeat" description="TPR" evidence="2">
    <location>
        <begin position="177"/>
        <end position="210"/>
    </location>
</feature>
<evidence type="ECO:0000313" key="4">
    <source>
        <dbReference type="EMBL" id="AVP96109.1"/>
    </source>
</evidence>
<dbReference type="SUPFAM" id="SSF52540">
    <property type="entry name" value="P-loop containing nucleoside triphosphate hydrolases"/>
    <property type="match status" value="1"/>
</dbReference>
<dbReference type="Gene3D" id="3.40.50.300">
    <property type="entry name" value="P-loop containing nucleotide triphosphate hydrolases"/>
    <property type="match status" value="1"/>
</dbReference>
<dbReference type="PANTHER" id="PTHR12788:SF10">
    <property type="entry name" value="PROTEIN-TYROSINE SULFOTRANSFERASE"/>
    <property type="match status" value="1"/>
</dbReference>
<keyword evidence="2" id="KW-0802">TPR repeat</keyword>
<dbReference type="Proteomes" id="UP000241074">
    <property type="component" value="Chromosome"/>
</dbReference>
<reference evidence="4 5" key="2">
    <citation type="submission" date="2018-03" db="EMBL/GenBank/DDBJ databases">
        <authorList>
            <person name="Keele B.F."/>
        </authorList>
    </citation>
    <scope>NUCLEOTIDE SEQUENCE [LARGE SCALE GENOMIC DNA]</scope>
    <source>
        <strain evidence="4 5">D13</strain>
    </source>
</reference>